<dbReference type="GO" id="GO:0017089">
    <property type="term" value="F:glycolipid transfer activity"/>
    <property type="evidence" value="ECO:0007669"/>
    <property type="project" value="TreeGrafter"/>
</dbReference>
<dbReference type="InterPro" id="IPR005653">
    <property type="entry name" value="OstA-like_N"/>
</dbReference>
<evidence type="ECO:0000256" key="1">
    <source>
        <dbReference type="ARBA" id="ARBA00022729"/>
    </source>
</evidence>
<dbReference type="PANTHER" id="PTHR36504:SF1">
    <property type="entry name" value="LIPOPOLYSACCHARIDE EXPORT SYSTEM PROTEIN LPTA"/>
    <property type="match status" value="1"/>
</dbReference>
<dbReference type="InterPro" id="IPR052037">
    <property type="entry name" value="LPS_export_LptA"/>
</dbReference>
<name>A0A0S4XNF4_9BACT</name>
<proteinExistence type="predicted"/>
<organism evidence="3">
    <name type="scientific">Sulfurovum sp. enrichment culture clone C5</name>
    <dbReference type="NCBI Taxonomy" id="497650"/>
    <lineage>
        <taxon>Bacteria</taxon>
        <taxon>Pseudomonadati</taxon>
        <taxon>Campylobacterota</taxon>
        <taxon>Epsilonproteobacteria</taxon>
        <taxon>Campylobacterales</taxon>
        <taxon>Sulfurovaceae</taxon>
        <taxon>Sulfurovum</taxon>
        <taxon>environmental samples</taxon>
    </lineage>
</organism>
<sequence>MVDLMRIILFIFIFTSFIFSQKIEVTANFVEANSGSKQVKFVGNVHIWQDSSNWMKANEAIVYFDDANQTKQYEAMGNASFEMKDKNGHYKGKANGFKHFVKESIYIMQGNAQVSDLLNKRFLSGDTINVNMKTGIASVKSQTKKPVKFIFELKKK</sequence>
<protein>
    <submittedName>
        <fullName evidence="3">Putative lipopolysaccharide transport periplasmic protein LptA</fullName>
    </submittedName>
</protein>
<reference evidence="3" key="1">
    <citation type="submission" date="2015-11" db="EMBL/GenBank/DDBJ databases">
        <authorList>
            <person name="Zhang Y."/>
            <person name="Guo Z."/>
        </authorList>
    </citation>
    <scope>NUCLEOTIDE SEQUENCE</scope>
    <source>
        <strain evidence="3">BN30871</strain>
    </source>
</reference>
<dbReference type="GO" id="GO:0015920">
    <property type="term" value="P:lipopolysaccharide transport"/>
    <property type="evidence" value="ECO:0007669"/>
    <property type="project" value="TreeGrafter"/>
</dbReference>
<dbReference type="PANTHER" id="PTHR36504">
    <property type="entry name" value="LIPOPOLYSACCHARIDE EXPORT SYSTEM PROTEIN LPTA"/>
    <property type="match status" value="1"/>
</dbReference>
<dbReference type="EMBL" id="FAXN01000041">
    <property type="protein sequence ID" value="CUV65641.1"/>
    <property type="molecule type" value="Genomic_DNA"/>
</dbReference>
<evidence type="ECO:0000313" key="3">
    <source>
        <dbReference type="EMBL" id="CUV65641.1"/>
    </source>
</evidence>
<dbReference type="GO" id="GO:0009279">
    <property type="term" value="C:cell outer membrane"/>
    <property type="evidence" value="ECO:0007669"/>
    <property type="project" value="TreeGrafter"/>
</dbReference>
<dbReference type="AlphaFoldDB" id="A0A0S4XNF4"/>
<accession>A0A0S4XNF4</accession>
<evidence type="ECO:0000259" key="2">
    <source>
        <dbReference type="Pfam" id="PF03968"/>
    </source>
</evidence>
<keyword evidence="1" id="KW-0732">Signal</keyword>
<dbReference type="Gene3D" id="2.60.450.10">
    <property type="entry name" value="Lipopolysaccharide (LPS) transport protein A like domain"/>
    <property type="match status" value="1"/>
</dbReference>
<feature type="domain" description="Organic solvent tolerance-like N-terminal" evidence="2">
    <location>
        <begin position="24"/>
        <end position="135"/>
    </location>
</feature>
<dbReference type="GO" id="GO:0030288">
    <property type="term" value="C:outer membrane-bounded periplasmic space"/>
    <property type="evidence" value="ECO:0007669"/>
    <property type="project" value="TreeGrafter"/>
</dbReference>
<gene>
    <name evidence="3" type="ORF">BN3087_400017</name>
</gene>
<dbReference type="Pfam" id="PF03968">
    <property type="entry name" value="LptD_N"/>
    <property type="match status" value="1"/>
</dbReference>